<keyword evidence="13" id="KW-1185">Reference proteome</keyword>
<evidence type="ECO:0000256" key="3">
    <source>
        <dbReference type="ARBA" id="ARBA00006804"/>
    </source>
</evidence>
<keyword evidence="7" id="KW-0408">Iron</keyword>
<evidence type="ECO:0000256" key="6">
    <source>
        <dbReference type="ARBA" id="ARBA00022723"/>
    </source>
</evidence>
<dbReference type="KEGG" id="dmp:FAK_09810"/>
<keyword evidence="10" id="KW-0456">Lyase</keyword>
<evidence type="ECO:0000259" key="11">
    <source>
        <dbReference type="PROSITE" id="PS51918"/>
    </source>
</evidence>
<protein>
    <submittedName>
        <fullName evidence="12">Nitrogenase cofactor biosynthesis protein NifB</fullName>
    </submittedName>
</protein>
<evidence type="ECO:0000256" key="5">
    <source>
        <dbReference type="ARBA" id="ARBA00022691"/>
    </source>
</evidence>
<proteinExistence type="inferred from homology"/>
<keyword evidence="8" id="KW-0411">Iron-sulfur</keyword>
<evidence type="ECO:0000256" key="9">
    <source>
        <dbReference type="ARBA" id="ARBA00023231"/>
    </source>
</evidence>
<gene>
    <name evidence="12" type="primary">nifB</name>
    <name evidence="12" type="ORF">FAK_09810</name>
</gene>
<name>A0AAU9EPW0_9BACT</name>
<comment type="cofactor">
    <cofactor evidence="1">
        <name>[4Fe-4S] cluster</name>
        <dbReference type="ChEBI" id="CHEBI:49883"/>
    </cofactor>
</comment>
<evidence type="ECO:0000256" key="8">
    <source>
        <dbReference type="ARBA" id="ARBA00023014"/>
    </source>
</evidence>
<dbReference type="PANTHER" id="PTHR43787:SF13">
    <property type="entry name" value="FEMO COFACTOR BIOSYNTHESIS PROTEIN NIFB"/>
    <property type="match status" value="1"/>
</dbReference>
<comment type="pathway">
    <text evidence="2">Cofactor biosynthesis; Fe-Mo cofactor biosynthesis.</text>
</comment>
<reference evidence="13" key="1">
    <citation type="journal article" date="2023" name="Arch. Microbiol.">
        <title>Desulfoferula mesophilus gen. nov. sp. nov., a mesophilic sulfate-reducing bacterium isolated from a brackish lake sediment.</title>
        <authorList>
            <person name="Watanabe T."/>
            <person name="Yabe T."/>
            <person name="Tsuji J.M."/>
            <person name="Fukui M."/>
        </authorList>
    </citation>
    <scope>NUCLEOTIDE SEQUENCE [LARGE SCALE GENOMIC DNA]</scope>
    <source>
        <strain evidence="13">12FAK</strain>
    </source>
</reference>
<dbReference type="InterPro" id="IPR013785">
    <property type="entry name" value="Aldolase_TIM"/>
</dbReference>
<dbReference type="GO" id="GO:0046872">
    <property type="term" value="F:metal ion binding"/>
    <property type="evidence" value="ECO:0007669"/>
    <property type="project" value="UniProtKB-KW"/>
</dbReference>
<dbReference type="InterPro" id="IPR003731">
    <property type="entry name" value="Di-Nase_FeMo-co_biosynth"/>
</dbReference>
<evidence type="ECO:0000256" key="4">
    <source>
        <dbReference type="ARBA" id="ARBA00022485"/>
    </source>
</evidence>
<evidence type="ECO:0000256" key="2">
    <source>
        <dbReference type="ARBA" id="ARBA00005155"/>
    </source>
</evidence>
<dbReference type="GO" id="GO:0051539">
    <property type="term" value="F:4 iron, 4 sulfur cluster binding"/>
    <property type="evidence" value="ECO:0007669"/>
    <property type="project" value="UniProtKB-KW"/>
</dbReference>
<evidence type="ECO:0000313" key="13">
    <source>
        <dbReference type="Proteomes" id="UP001366166"/>
    </source>
</evidence>
<evidence type="ECO:0000256" key="10">
    <source>
        <dbReference type="ARBA" id="ARBA00023239"/>
    </source>
</evidence>
<dbReference type="InterPro" id="IPR036105">
    <property type="entry name" value="DiNase_FeMo-co_biosyn_sf"/>
</dbReference>
<keyword evidence="9" id="KW-0535">Nitrogen fixation</keyword>
<feature type="domain" description="Radical SAM core" evidence="11">
    <location>
        <begin position="1"/>
        <end position="253"/>
    </location>
</feature>
<dbReference type="PROSITE" id="PS51918">
    <property type="entry name" value="RADICAL_SAM"/>
    <property type="match status" value="1"/>
</dbReference>
<dbReference type="GO" id="GO:0016829">
    <property type="term" value="F:lyase activity"/>
    <property type="evidence" value="ECO:0007669"/>
    <property type="project" value="UniProtKB-KW"/>
</dbReference>
<dbReference type="AlphaFoldDB" id="A0AAU9EPW0"/>
<dbReference type="RefSeq" id="WP_338605645.1">
    <property type="nucleotide sequence ID" value="NZ_AP028679.1"/>
</dbReference>
<evidence type="ECO:0000256" key="7">
    <source>
        <dbReference type="ARBA" id="ARBA00023004"/>
    </source>
</evidence>
<dbReference type="Proteomes" id="UP001366166">
    <property type="component" value="Chromosome"/>
</dbReference>
<dbReference type="EMBL" id="AP028679">
    <property type="protein sequence ID" value="BEQ13915.1"/>
    <property type="molecule type" value="Genomic_DNA"/>
</dbReference>
<keyword evidence="4" id="KW-0004">4Fe-4S</keyword>
<dbReference type="Pfam" id="PF04055">
    <property type="entry name" value="Radical_SAM"/>
    <property type="match status" value="1"/>
</dbReference>
<evidence type="ECO:0000256" key="1">
    <source>
        <dbReference type="ARBA" id="ARBA00001966"/>
    </source>
</evidence>
<evidence type="ECO:0000313" key="12">
    <source>
        <dbReference type="EMBL" id="BEQ13915.1"/>
    </source>
</evidence>
<keyword evidence="6" id="KW-0479">Metal-binding</keyword>
<dbReference type="PANTHER" id="PTHR43787">
    <property type="entry name" value="FEMO COFACTOR BIOSYNTHESIS PROTEIN NIFB-RELATED"/>
    <property type="match status" value="1"/>
</dbReference>
<dbReference type="InterPro" id="IPR058240">
    <property type="entry name" value="rSAM_sf"/>
</dbReference>
<dbReference type="Gene3D" id="3.30.420.130">
    <property type="entry name" value="Dinitrogenase iron-molybdenum cofactor biosynthesis domain"/>
    <property type="match status" value="1"/>
</dbReference>
<sequence>MKPVDHQSAENYCADNLKASGRVHLPTAPKALARGRFSPEAALPRALTPDQALNWLEYLAGQGHRVKVINLNGPGDPMATPELTLLTLNLLRDHYPGVSLCLTTLGIGAAAYAKELARQNLAHVSILMDAVEPEVAQGIYAWIRPGTKTLPLAEAAALLVAEQAAAIQALAEAGVRVLVKTTVYPGINSQHIAAIAAKAAELGASEMKLFPFVAKGEDSPRPRDEATPEELSELAAQANKHLPTILMDLATCQEMIENEFSAEVAEQAVLPKPSPKRPHLAVCSSDGFVVDTHLGQAYQFLIYGPKNGPVSLLEARPAPEPGAGDGRWQQVALLLSDCFAVLASAAGENPKRILAEKGLAVLTQEGNVEGLVDVLYGGGKKKGGKK</sequence>
<dbReference type="SUPFAM" id="SSF53146">
    <property type="entry name" value="Nitrogenase accessory factor-like"/>
    <property type="match status" value="1"/>
</dbReference>
<organism evidence="12 13">
    <name type="scientific">Desulfoferula mesophila</name>
    <dbReference type="NCBI Taxonomy" id="3058419"/>
    <lineage>
        <taxon>Bacteria</taxon>
        <taxon>Pseudomonadati</taxon>
        <taxon>Thermodesulfobacteriota</taxon>
        <taxon>Desulfarculia</taxon>
        <taxon>Desulfarculales</taxon>
        <taxon>Desulfarculaceae</taxon>
        <taxon>Desulfoferula</taxon>
    </lineage>
</organism>
<keyword evidence="5" id="KW-0949">S-adenosyl-L-methionine</keyword>
<dbReference type="Gene3D" id="3.20.20.70">
    <property type="entry name" value="Aldolase class I"/>
    <property type="match status" value="1"/>
</dbReference>
<comment type="similarity">
    <text evidence="3">Belongs to the radical SAM superfamily. NifB family.</text>
</comment>
<dbReference type="InterPro" id="IPR007197">
    <property type="entry name" value="rSAM"/>
</dbReference>
<accession>A0AAU9EPW0</accession>
<dbReference type="Pfam" id="PF02579">
    <property type="entry name" value="Nitro_FeMo-Co"/>
    <property type="match status" value="1"/>
</dbReference>
<dbReference type="SUPFAM" id="SSF102114">
    <property type="entry name" value="Radical SAM enzymes"/>
    <property type="match status" value="1"/>
</dbReference>